<keyword evidence="3" id="KW-1185">Reference proteome</keyword>
<dbReference type="AlphaFoldDB" id="A0A317SUE0"/>
<dbReference type="EMBL" id="PYWC01000025">
    <property type="protein sequence ID" value="PWW77247.1"/>
    <property type="molecule type" value="Genomic_DNA"/>
</dbReference>
<reference evidence="2 3" key="1">
    <citation type="submission" date="2018-03" db="EMBL/GenBank/DDBJ databases">
        <title>Genomes of Pezizomycetes fungi and the evolution of truffles.</title>
        <authorList>
            <person name="Murat C."/>
            <person name="Payen T."/>
            <person name="Noel B."/>
            <person name="Kuo A."/>
            <person name="Martin F.M."/>
        </authorList>
    </citation>
    <scope>NUCLEOTIDE SEQUENCE [LARGE SCALE GENOMIC DNA]</scope>
    <source>
        <strain evidence="2">091103-1</strain>
    </source>
</reference>
<name>A0A317SUE0_9PEZI</name>
<evidence type="ECO:0000313" key="3">
    <source>
        <dbReference type="Proteomes" id="UP000246991"/>
    </source>
</evidence>
<evidence type="ECO:0000313" key="2">
    <source>
        <dbReference type="EMBL" id="PWW77247.1"/>
    </source>
</evidence>
<feature type="region of interest" description="Disordered" evidence="1">
    <location>
        <begin position="1"/>
        <end position="29"/>
    </location>
</feature>
<feature type="non-terminal residue" evidence="2">
    <location>
        <position position="1"/>
    </location>
</feature>
<sequence length="85" mass="9498">LNPIKCSGRPKKLTPHQCQQPMDLTTRDSHSQRLPLATIAQMAGINAATYLPQKTFSQEGYHQRVARQKPFLNAVNKPGRLDCAN</sequence>
<gene>
    <name evidence="2" type="ORF">C7212DRAFT_181762</name>
</gene>
<evidence type="ECO:0000256" key="1">
    <source>
        <dbReference type="SAM" id="MobiDB-lite"/>
    </source>
</evidence>
<proteinExistence type="predicted"/>
<protein>
    <submittedName>
        <fullName evidence="2">Uncharacterized protein</fullName>
    </submittedName>
</protein>
<accession>A0A317SUE0</accession>
<comment type="caution">
    <text evidence="2">The sequence shown here is derived from an EMBL/GenBank/DDBJ whole genome shotgun (WGS) entry which is preliminary data.</text>
</comment>
<dbReference type="Proteomes" id="UP000246991">
    <property type="component" value="Unassembled WGS sequence"/>
</dbReference>
<organism evidence="2 3">
    <name type="scientific">Tuber magnatum</name>
    <name type="common">white Piedmont truffle</name>
    <dbReference type="NCBI Taxonomy" id="42249"/>
    <lineage>
        <taxon>Eukaryota</taxon>
        <taxon>Fungi</taxon>
        <taxon>Dikarya</taxon>
        <taxon>Ascomycota</taxon>
        <taxon>Pezizomycotina</taxon>
        <taxon>Pezizomycetes</taxon>
        <taxon>Pezizales</taxon>
        <taxon>Tuberaceae</taxon>
        <taxon>Tuber</taxon>
    </lineage>
</organism>